<dbReference type="Gene3D" id="1.25.40.20">
    <property type="entry name" value="Ankyrin repeat-containing domain"/>
    <property type="match status" value="1"/>
</dbReference>
<evidence type="ECO:0000256" key="3">
    <source>
        <dbReference type="PROSITE-ProRule" id="PRU00023"/>
    </source>
</evidence>
<proteinExistence type="predicted"/>
<reference evidence="4" key="1">
    <citation type="submission" date="2018-11" db="EMBL/GenBank/DDBJ databases">
        <authorList>
            <consortium name="Pathogen Informatics"/>
        </authorList>
    </citation>
    <scope>NUCLEOTIDE SEQUENCE</scope>
</reference>
<keyword evidence="1" id="KW-0677">Repeat</keyword>
<dbReference type="PANTHER" id="PTHR24198:SF165">
    <property type="entry name" value="ANKYRIN REPEAT-CONTAINING PROTEIN-RELATED"/>
    <property type="match status" value="1"/>
</dbReference>
<feature type="non-terminal residue" evidence="4">
    <location>
        <position position="1"/>
    </location>
</feature>
<name>A0A3S5AZY0_9PLAT</name>
<protein>
    <submittedName>
        <fullName evidence="4">Uncharacterized protein</fullName>
    </submittedName>
</protein>
<dbReference type="SUPFAM" id="SSF48403">
    <property type="entry name" value="Ankyrin repeat"/>
    <property type="match status" value="1"/>
</dbReference>
<dbReference type="OrthoDB" id="6051316at2759"/>
<keyword evidence="5" id="KW-1185">Reference proteome</keyword>
<evidence type="ECO:0000256" key="1">
    <source>
        <dbReference type="ARBA" id="ARBA00022737"/>
    </source>
</evidence>
<dbReference type="SMART" id="SM00248">
    <property type="entry name" value="ANK"/>
    <property type="match status" value="2"/>
</dbReference>
<evidence type="ECO:0000313" key="5">
    <source>
        <dbReference type="Proteomes" id="UP000784294"/>
    </source>
</evidence>
<dbReference type="PROSITE" id="PS50088">
    <property type="entry name" value="ANK_REPEAT"/>
    <property type="match status" value="2"/>
</dbReference>
<keyword evidence="2 3" id="KW-0040">ANK repeat</keyword>
<gene>
    <name evidence="4" type="ORF">PXEA_LOCUS23094</name>
</gene>
<evidence type="ECO:0000313" key="4">
    <source>
        <dbReference type="EMBL" id="VEL29654.1"/>
    </source>
</evidence>
<dbReference type="AlphaFoldDB" id="A0A3S5AZY0"/>
<dbReference type="Pfam" id="PF12796">
    <property type="entry name" value="Ank_2"/>
    <property type="match status" value="1"/>
</dbReference>
<dbReference type="PANTHER" id="PTHR24198">
    <property type="entry name" value="ANKYRIN REPEAT AND PROTEIN KINASE DOMAIN-CONTAINING PROTEIN"/>
    <property type="match status" value="1"/>
</dbReference>
<dbReference type="Proteomes" id="UP000784294">
    <property type="component" value="Unassembled WGS sequence"/>
</dbReference>
<comment type="caution">
    <text evidence="4">The sequence shown here is derived from an EMBL/GenBank/DDBJ whole genome shotgun (WGS) entry which is preliminary data.</text>
</comment>
<feature type="repeat" description="ANK" evidence="3">
    <location>
        <begin position="66"/>
        <end position="98"/>
    </location>
</feature>
<accession>A0A3S5AZY0</accession>
<dbReference type="InterPro" id="IPR036770">
    <property type="entry name" value="Ankyrin_rpt-contain_sf"/>
</dbReference>
<dbReference type="InterPro" id="IPR002110">
    <property type="entry name" value="Ankyrin_rpt"/>
</dbReference>
<evidence type="ECO:0000256" key="2">
    <source>
        <dbReference type="ARBA" id="ARBA00023043"/>
    </source>
</evidence>
<organism evidence="4 5">
    <name type="scientific">Protopolystoma xenopodis</name>
    <dbReference type="NCBI Taxonomy" id="117903"/>
    <lineage>
        <taxon>Eukaryota</taxon>
        <taxon>Metazoa</taxon>
        <taxon>Spiralia</taxon>
        <taxon>Lophotrochozoa</taxon>
        <taxon>Platyhelminthes</taxon>
        <taxon>Monogenea</taxon>
        <taxon>Polyopisthocotylea</taxon>
        <taxon>Polystomatidea</taxon>
        <taxon>Polystomatidae</taxon>
        <taxon>Protopolystoma</taxon>
    </lineage>
</organism>
<sequence>MISVFWGIFEGGKYLSSSVPPGTSCTTCPSFPISSLSSSFLSSTRRLQLAVLLINRGASVTERSLSGQTPMHLAAQHGLVELVACLAQQGARVNATDAQGLSPLHLASQHGHVGVVRLLLHRLGADPDLRAHTNGLLAIQMASNEA</sequence>
<dbReference type="PROSITE" id="PS50297">
    <property type="entry name" value="ANK_REP_REGION"/>
    <property type="match status" value="2"/>
</dbReference>
<dbReference type="EMBL" id="CAAALY010105005">
    <property type="protein sequence ID" value="VEL29654.1"/>
    <property type="molecule type" value="Genomic_DNA"/>
</dbReference>
<feature type="repeat" description="ANK" evidence="3">
    <location>
        <begin position="99"/>
        <end position="132"/>
    </location>
</feature>